<name>A0A9N9LIM5_9HELO</name>
<gene>
    <name evidence="3" type="ORF">HYALB_00006412</name>
</gene>
<feature type="compositionally biased region" description="Basic and acidic residues" evidence="2">
    <location>
        <begin position="1363"/>
        <end position="1374"/>
    </location>
</feature>
<evidence type="ECO:0000313" key="4">
    <source>
        <dbReference type="Proteomes" id="UP000701801"/>
    </source>
</evidence>
<evidence type="ECO:0000313" key="3">
    <source>
        <dbReference type="EMBL" id="CAG8974678.1"/>
    </source>
</evidence>
<dbReference type="EMBL" id="CAJVRM010000113">
    <property type="protein sequence ID" value="CAG8974678.1"/>
    <property type="molecule type" value="Genomic_DNA"/>
</dbReference>
<comment type="caution">
    <text evidence="3">The sequence shown here is derived from an EMBL/GenBank/DDBJ whole genome shotgun (WGS) entry which is preliminary data.</text>
</comment>
<feature type="region of interest" description="Disordered" evidence="2">
    <location>
        <begin position="156"/>
        <end position="202"/>
    </location>
</feature>
<evidence type="ECO:0000256" key="1">
    <source>
        <dbReference type="SAM" id="Coils"/>
    </source>
</evidence>
<feature type="region of interest" description="Disordered" evidence="2">
    <location>
        <begin position="1256"/>
        <end position="1312"/>
    </location>
</feature>
<proteinExistence type="predicted"/>
<feature type="region of interest" description="Disordered" evidence="2">
    <location>
        <begin position="1345"/>
        <end position="1385"/>
    </location>
</feature>
<feature type="region of interest" description="Disordered" evidence="2">
    <location>
        <begin position="247"/>
        <end position="287"/>
    </location>
</feature>
<keyword evidence="1" id="KW-0175">Coiled coil</keyword>
<organism evidence="3 4">
    <name type="scientific">Hymenoscyphus albidus</name>
    <dbReference type="NCBI Taxonomy" id="595503"/>
    <lineage>
        <taxon>Eukaryota</taxon>
        <taxon>Fungi</taxon>
        <taxon>Dikarya</taxon>
        <taxon>Ascomycota</taxon>
        <taxon>Pezizomycotina</taxon>
        <taxon>Leotiomycetes</taxon>
        <taxon>Helotiales</taxon>
        <taxon>Helotiaceae</taxon>
        <taxon>Hymenoscyphus</taxon>
    </lineage>
</organism>
<feature type="compositionally biased region" description="Low complexity" evidence="2">
    <location>
        <begin position="1165"/>
        <end position="1179"/>
    </location>
</feature>
<reference evidence="3" key="1">
    <citation type="submission" date="2021-07" db="EMBL/GenBank/DDBJ databases">
        <authorList>
            <person name="Durling M."/>
        </authorList>
    </citation>
    <scope>NUCLEOTIDE SEQUENCE</scope>
</reference>
<dbReference type="Proteomes" id="UP000701801">
    <property type="component" value="Unassembled WGS sequence"/>
</dbReference>
<feature type="region of interest" description="Disordered" evidence="2">
    <location>
        <begin position="1089"/>
        <end position="1147"/>
    </location>
</feature>
<feature type="region of interest" description="Disordered" evidence="2">
    <location>
        <begin position="1162"/>
        <end position="1198"/>
    </location>
</feature>
<protein>
    <submittedName>
        <fullName evidence="3">Uncharacterized protein</fullName>
    </submittedName>
</protein>
<feature type="compositionally biased region" description="Acidic residues" evidence="2">
    <location>
        <begin position="276"/>
        <end position="286"/>
    </location>
</feature>
<feature type="compositionally biased region" description="Basic and acidic residues" evidence="2">
    <location>
        <begin position="1135"/>
        <end position="1147"/>
    </location>
</feature>
<feature type="region of interest" description="Disordered" evidence="2">
    <location>
        <begin position="775"/>
        <end position="930"/>
    </location>
</feature>
<sequence>MDRDNNTQTLSKPQRPTLHSRHTSQLPLVINALLESSRFLGDRNTSVEQLPISGPASLNTTCTPFTEQSSDTRYSLATHAKHLTESVLARDVAVHTTYNDDVATTGKIRRSLNAKYFKESTAPTETNRTAEPLSINLPPSAKASFAAKPRLRALPSKDLPKYLNSRADQSTNGKSDVLPVPAVDEESEVKSRHSTPPSSPAYTITWLGDCQVRPTESSEDDKREVVVLDDVSYFLNRARLSPLKQTTRFHAEDSSEVPCSGGSSPTSEVDSCFSEESQDSDVDSLDGLDHADSIRRQRGTRRLDEYELVSSDSDVDKVRGRKIFTVPGDTTPYFSSEDQSSCTFGFESPNTGYSPIDKRDRSPNWTRIERLKTRHSNLQKNGIPPAIRKRILYGKSRSLPIDRSLATLNTPAISSSNTAGKKIGLGNIAEEGTVGETVNSNPKSPYFNRNKKPTLYQHSQETSSDESGVLFMKAHTKTRDLNSRTMVHKVKDEYNHDALLDKSLDLNSERYSSEESQASTIVGETTPLLAKVPTEKPAGKGKQRTRATSSEYEYHSLCHTDKTSIRGFSGLNGKRIVIDEENDELLPQGTTAGSRPQIYPTDFQYLCGDQYPPAGSSRVIDNAEAATTWQPRKHSWGTTVPELEIGSWSSQESFMDPPRIPPTSPCRNFRKPHIVGMDPLPGYSIEAPTNRLYYDPISNSHFGPMVEKAPPREMLCDWNHRYTRTKKELESNQLQSSVMPLNGPVPVLRVNTARIDTIGSRVSRRQQVANINSMANDHDISPLRLPQPRFPAPRTNNGTTNESRGRTRTRDSIPASPRTVPGPSSVADVLQNQRNTHPQMRRSNRHISFAPLPSSGRTRRTSVGFIYRRPSRRRQPRSLSPNHRFHHQYYLYDSSDSEDDQEPKIELAPVRKPPMRADTPPPEDESRPVKAISNQPYPYVHQLATKARGLNGPIDLRNFMAPGAGAGGNGGGNGKKGKGKMKENGLISRHAIIQGPADQMPSILGTIPGVKPTKKGRLTRIYRGSDDCVAFLKEGSNSTGSDEANMEDWHGSLPYRFKSLSVNDGKTVASWFSSLDVAKILELECENATAQNLAPPTPPSTPGNSDKKESSNEETPPPSSTPPSKENDEPGEQNPDSKEKEKEEEPPFRLYINILKKDEIPLAHNTPTSSPVSPGVGSNDWRGKPEHLKSKSHDEKYDSRSNFLGHSWPHKRFMSSGVCRFYHSDSRSTAKEHKSIRATSLKRHLDTTRALRIRAGMGSGFTDEHGSDGGDSSTDYDDSGYGDEETGLEDEGGKGEYGVGRGDEDKVGSSSWKRTFGRPIERVGEEVARPVSPMKAGIAIMDPQVESPKPSRTLCEFGPPWRSRSDESEQKDMKNPVVSGSPKDIDSRLSTIAEDDEDSATLLSCPKTEENVDQAAESESADSLDGVATLGINTLSTISDTTQFEECQDGETGRTSSAILREVEMVSSVLARQQIMSVKNPEQPPIPWHQAWTQDMLETIQHLRDLATGLETHLQAPDEPFAVNLWRGEWNDAFLQVVRLLERLSDHFVDACQERQLAEQEAEMRELDERESVQAREIALQQMETGAVETNEEQLVGEAGKRGPWYDVKARNGGLEGRDGEGLRGMDALRVAREKDIVRKMEEEIGSG</sequence>
<feature type="compositionally biased region" description="Polar residues" evidence="2">
    <location>
        <begin position="1"/>
        <end position="14"/>
    </location>
</feature>
<feature type="compositionally biased region" description="Acidic residues" evidence="2">
    <location>
        <begin position="1274"/>
        <end position="1290"/>
    </location>
</feature>
<feature type="region of interest" description="Disordered" evidence="2">
    <location>
        <begin position="1"/>
        <end position="23"/>
    </location>
</feature>
<feature type="compositionally biased region" description="Basic and acidic residues" evidence="2">
    <location>
        <begin position="1181"/>
        <end position="1198"/>
    </location>
</feature>
<feature type="coiled-coil region" evidence="1">
    <location>
        <begin position="1550"/>
        <end position="1577"/>
    </location>
</feature>
<accession>A0A9N9LIM5</accession>
<evidence type="ECO:0000256" key="2">
    <source>
        <dbReference type="SAM" id="MobiDB-lite"/>
    </source>
</evidence>
<dbReference type="OrthoDB" id="10324507at2759"/>
<keyword evidence="4" id="KW-1185">Reference proteome</keyword>